<dbReference type="GeneID" id="80920508"/>
<dbReference type="InterPro" id="IPR026235">
    <property type="entry name" value="INP2"/>
</dbReference>
<evidence type="ECO:0000313" key="11">
    <source>
        <dbReference type="EMBL" id="CAI4035634.1"/>
    </source>
</evidence>
<protein>
    <recommendedName>
        <fullName evidence="3">Inheritance of peroxisomes protein 2</fullName>
    </recommendedName>
</protein>
<gene>
    <name evidence="11" type="primary">SMKI13G2850</name>
    <name evidence="11" type="ORF">SMKI_13G2850</name>
</gene>
<reference evidence="11" key="1">
    <citation type="submission" date="2022-10" db="EMBL/GenBank/DDBJ databases">
        <authorList>
            <person name="Byrne P K."/>
        </authorList>
    </citation>
    <scope>NUCLEOTIDE SEQUENCE</scope>
    <source>
        <strain evidence="11">IFO1815</strain>
    </source>
</reference>
<organism evidence="11 12">
    <name type="scientific">Saccharomyces mikatae IFO 1815</name>
    <dbReference type="NCBI Taxonomy" id="226126"/>
    <lineage>
        <taxon>Eukaryota</taxon>
        <taxon>Fungi</taxon>
        <taxon>Dikarya</taxon>
        <taxon>Ascomycota</taxon>
        <taxon>Saccharomycotina</taxon>
        <taxon>Saccharomycetes</taxon>
        <taxon>Saccharomycetales</taxon>
        <taxon>Saccharomycetaceae</taxon>
        <taxon>Saccharomyces</taxon>
    </lineage>
</organism>
<keyword evidence="8" id="KW-0675">Receptor</keyword>
<evidence type="ECO:0000256" key="2">
    <source>
        <dbReference type="ARBA" id="ARBA00007231"/>
    </source>
</evidence>
<proteinExistence type="inferred from homology"/>
<evidence type="ECO:0000256" key="8">
    <source>
        <dbReference type="ARBA" id="ARBA00023170"/>
    </source>
</evidence>
<feature type="region of interest" description="Disordered" evidence="10">
    <location>
        <begin position="574"/>
        <end position="617"/>
    </location>
</feature>
<dbReference type="GO" id="GO:0005778">
    <property type="term" value="C:peroxisomal membrane"/>
    <property type="evidence" value="ECO:0007669"/>
    <property type="project" value="UniProtKB-SubCell"/>
</dbReference>
<evidence type="ECO:0000256" key="5">
    <source>
        <dbReference type="ARBA" id="ARBA00022989"/>
    </source>
</evidence>
<dbReference type="PRINTS" id="PR02104">
    <property type="entry name" value="INPROXISOME2"/>
</dbReference>
<dbReference type="Proteomes" id="UP001161438">
    <property type="component" value="Chromosome 13"/>
</dbReference>
<keyword evidence="12" id="KW-1185">Reference proteome</keyword>
<feature type="compositionally biased region" description="Acidic residues" evidence="10">
    <location>
        <begin position="574"/>
        <end position="584"/>
    </location>
</feature>
<accession>A0AA35ITS8</accession>
<name>A0AA35ITS8_SACMI</name>
<evidence type="ECO:0000256" key="6">
    <source>
        <dbReference type="ARBA" id="ARBA00023136"/>
    </source>
</evidence>
<keyword evidence="5" id="KW-1133">Transmembrane helix</keyword>
<dbReference type="RefSeq" id="XP_056078754.1">
    <property type="nucleotide sequence ID" value="XM_056224880.1"/>
</dbReference>
<comment type="similarity">
    <text evidence="2">Belongs to the INP2 family.</text>
</comment>
<evidence type="ECO:0000256" key="3">
    <source>
        <dbReference type="ARBA" id="ARBA00021399"/>
    </source>
</evidence>
<dbReference type="GO" id="GO:0045033">
    <property type="term" value="P:peroxisome inheritance"/>
    <property type="evidence" value="ECO:0007669"/>
    <property type="project" value="InterPro"/>
</dbReference>
<comment type="subcellular location">
    <subcellularLocation>
        <location evidence="1">Peroxisome membrane</location>
        <topology evidence="1">Single-pass membrane protein</topology>
    </subcellularLocation>
</comment>
<dbReference type="EMBL" id="OX365769">
    <property type="protein sequence ID" value="CAI4035634.1"/>
    <property type="molecule type" value="Genomic_DNA"/>
</dbReference>
<evidence type="ECO:0000256" key="9">
    <source>
        <dbReference type="ARBA" id="ARBA00023180"/>
    </source>
</evidence>
<sequence>MARNSRPPLLHVSGLQIFSRLKSDEEDEFTNTSSNHDRDTILRASESNRQDFYSTWRKPSQLSSRSVLHEYSPTIVGSNDRIFSPIGFPKLTKNFDWNDIISKIFTQQPFAVINQFFEEFQYSIITSHFLNDMNHYRLSLHLNQSILNFNKSSIMLRKAPPKSLAFMATKYGKLAVIESKKIYFKQDFNYLSMILTSYRVLKQLKKCSTKNNSSGLRRVVGSVLVAVYLSIQQEYFRGHLICYKTLIKIRKVLESLQQVDVMIHKYHLRFKEIKNYRFISKVTSISNTDEHTSMIKELLIFSSDALFYKLKVVISDIVIFSDTSELSKYCELYGIEISSLYYNIIITVKDLDGKLYRLKLLKKFMLCCLLSLDVIGNVDVSNANMKNALTKIFPDYTMRMQQKKTYNPIGIFQNISSLLKDLHSLLSAVLVSLNDHKQILYVLPEKSSSATDGEKSHVYTFSKSEEVSQALNYLKTIENNILAIDVRNGITENDRTIVEDKLEELISFWKTSKTCNNITAIKKKPLINTINRGFHLDILKGRKSSYTSTVHDLGLERKVDFIDVDESENDYFENDTELEDSEDCESGKKHHQKVTGVGENHPVGLNENNNGRRPDFKQLSDNELRRELDERISNLARENREGREKLRTAKSFELLRKKQASLPVKFGLQRPLKEDAFLESGYLSKCKVSSEETIPFLYELEELLGNDP</sequence>
<evidence type="ECO:0000256" key="7">
    <source>
        <dbReference type="ARBA" id="ARBA00023140"/>
    </source>
</evidence>
<keyword evidence="9" id="KW-0325">Glycoprotein</keyword>
<evidence type="ECO:0000256" key="1">
    <source>
        <dbReference type="ARBA" id="ARBA00004549"/>
    </source>
</evidence>
<dbReference type="AlphaFoldDB" id="A0AA35ITS8"/>
<keyword evidence="7" id="KW-0576">Peroxisome</keyword>
<keyword evidence="4" id="KW-0812">Transmembrane</keyword>
<evidence type="ECO:0000256" key="10">
    <source>
        <dbReference type="SAM" id="MobiDB-lite"/>
    </source>
</evidence>
<evidence type="ECO:0000256" key="4">
    <source>
        <dbReference type="ARBA" id="ARBA00022692"/>
    </source>
</evidence>
<evidence type="ECO:0000313" key="12">
    <source>
        <dbReference type="Proteomes" id="UP001161438"/>
    </source>
</evidence>
<keyword evidence="6" id="KW-0472">Membrane</keyword>